<comment type="caution">
    <text evidence="1">The sequence shown here is derived from an EMBL/GenBank/DDBJ whole genome shotgun (WGS) entry which is preliminary data.</text>
</comment>
<name>A0A392Q9X1_9FABA</name>
<protein>
    <submittedName>
        <fullName evidence="1">Uncharacterized protein</fullName>
    </submittedName>
</protein>
<accession>A0A392Q9X1</accession>
<keyword evidence="2" id="KW-1185">Reference proteome</keyword>
<proteinExistence type="predicted"/>
<sequence length="61" mass="6723">MTISSKSDRGTFDLIRYESAETEDIGVKTKWSVTMNIDGPLAYSPGLDAFDIQNLGSTKHN</sequence>
<evidence type="ECO:0000313" key="2">
    <source>
        <dbReference type="Proteomes" id="UP000265520"/>
    </source>
</evidence>
<dbReference type="EMBL" id="LXQA010119451">
    <property type="protein sequence ID" value="MCI20356.1"/>
    <property type="molecule type" value="Genomic_DNA"/>
</dbReference>
<dbReference type="Proteomes" id="UP000265520">
    <property type="component" value="Unassembled WGS sequence"/>
</dbReference>
<feature type="non-terminal residue" evidence="1">
    <location>
        <position position="61"/>
    </location>
</feature>
<evidence type="ECO:0000313" key="1">
    <source>
        <dbReference type="EMBL" id="MCI20356.1"/>
    </source>
</evidence>
<dbReference type="AlphaFoldDB" id="A0A392Q9X1"/>
<organism evidence="1 2">
    <name type="scientific">Trifolium medium</name>
    <dbReference type="NCBI Taxonomy" id="97028"/>
    <lineage>
        <taxon>Eukaryota</taxon>
        <taxon>Viridiplantae</taxon>
        <taxon>Streptophyta</taxon>
        <taxon>Embryophyta</taxon>
        <taxon>Tracheophyta</taxon>
        <taxon>Spermatophyta</taxon>
        <taxon>Magnoliopsida</taxon>
        <taxon>eudicotyledons</taxon>
        <taxon>Gunneridae</taxon>
        <taxon>Pentapetalae</taxon>
        <taxon>rosids</taxon>
        <taxon>fabids</taxon>
        <taxon>Fabales</taxon>
        <taxon>Fabaceae</taxon>
        <taxon>Papilionoideae</taxon>
        <taxon>50 kb inversion clade</taxon>
        <taxon>NPAAA clade</taxon>
        <taxon>Hologalegina</taxon>
        <taxon>IRL clade</taxon>
        <taxon>Trifolieae</taxon>
        <taxon>Trifolium</taxon>
    </lineage>
</organism>
<reference evidence="1 2" key="1">
    <citation type="journal article" date="2018" name="Front. Plant Sci.">
        <title>Red Clover (Trifolium pratense) and Zigzag Clover (T. medium) - A Picture of Genomic Similarities and Differences.</title>
        <authorList>
            <person name="Dluhosova J."/>
            <person name="Istvanek J."/>
            <person name="Nedelnik J."/>
            <person name="Repkova J."/>
        </authorList>
    </citation>
    <scope>NUCLEOTIDE SEQUENCE [LARGE SCALE GENOMIC DNA]</scope>
    <source>
        <strain evidence="2">cv. 10/8</strain>
        <tissue evidence="1">Leaf</tissue>
    </source>
</reference>